<dbReference type="EMBL" id="MCGN01000001">
    <property type="protein sequence ID" value="ORZ02231.1"/>
    <property type="molecule type" value="Genomic_DNA"/>
</dbReference>
<evidence type="ECO:0000313" key="3">
    <source>
        <dbReference type="Proteomes" id="UP000242180"/>
    </source>
</evidence>
<comment type="caution">
    <text evidence="2">The sequence shown here is derived from an EMBL/GenBank/DDBJ whole genome shotgun (WGS) entry which is preliminary data.</text>
</comment>
<keyword evidence="1" id="KW-0812">Transmembrane</keyword>
<dbReference type="AlphaFoldDB" id="A0A1X2HRR7"/>
<gene>
    <name evidence="2" type="ORF">BCR43DRAFT_481216</name>
</gene>
<proteinExistence type="predicted"/>
<keyword evidence="1" id="KW-1133">Transmembrane helix</keyword>
<evidence type="ECO:0000313" key="2">
    <source>
        <dbReference type="EMBL" id="ORZ02231.1"/>
    </source>
</evidence>
<keyword evidence="3" id="KW-1185">Reference proteome</keyword>
<protein>
    <submittedName>
        <fullName evidence="2">Uncharacterized protein</fullName>
    </submittedName>
</protein>
<sequence>MNHSAAADPLLICFIRIRGTLSHICFMSMISMLISGYTSVTNSLLQTWQCREEGISSRCFRAKETQRK</sequence>
<feature type="transmembrane region" description="Helical" evidence="1">
    <location>
        <begin position="21"/>
        <end position="40"/>
    </location>
</feature>
<keyword evidence="1" id="KW-0472">Membrane</keyword>
<dbReference type="InParanoid" id="A0A1X2HRR7"/>
<reference evidence="2 3" key="1">
    <citation type="submission" date="2016-07" db="EMBL/GenBank/DDBJ databases">
        <title>Pervasive Adenine N6-methylation of Active Genes in Fungi.</title>
        <authorList>
            <consortium name="DOE Joint Genome Institute"/>
            <person name="Mondo S.J."/>
            <person name="Dannebaum R.O."/>
            <person name="Kuo R.C."/>
            <person name="Labutti K."/>
            <person name="Haridas S."/>
            <person name="Kuo A."/>
            <person name="Salamov A."/>
            <person name="Ahrendt S.R."/>
            <person name="Lipzen A."/>
            <person name="Sullivan W."/>
            <person name="Andreopoulos W.B."/>
            <person name="Clum A."/>
            <person name="Lindquist E."/>
            <person name="Daum C."/>
            <person name="Ramamoorthy G.K."/>
            <person name="Gryganskyi A."/>
            <person name="Culley D."/>
            <person name="Magnuson J.K."/>
            <person name="James T.Y."/>
            <person name="O'Malley M.A."/>
            <person name="Stajich J.E."/>
            <person name="Spatafora J.W."/>
            <person name="Visel A."/>
            <person name="Grigoriev I.V."/>
        </authorList>
    </citation>
    <scope>NUCLEOTIDE SEQUENCE [LARGE SCALE GENOMIC DNA]</scope>
    <source>
        <strain evidence="2 3">NRRL 2496</strain>
    </source>
</reference>
<name>A0A1X2HRR7_SYNRA</name>
<dbReference type="Proteomes" id="UP000242180">
    <property type="component" value="Unassembled WGS sequence"/>
</dbReference>
<organism evidence="2 3">
    <name type="scientific">Syncephalastrum racemosum</name>
    <name type="common">Filamentous fungus</name>
    <dbReference type="NCBI Taxonomy" id="13706"/>
    <lineage>
        <taxon>Eukaryota</taxon>
        <taxon>Fungi</taxon>
        <taxon>Fungi incertae sedis</taxon>
        <taxon>Mucoromycota</taxon>
        <taxon>Mucoromycotina</taxon>
        <taxon>Mucoromycetes</taxon>
        <taxon>Mucorales</taxon>
        <taxon>Syncephalastraceae</taxon>
        <taxon>Syncephalastrum</taxon>
    </lineage>
</organism>
<evidence type="ECO:0000256" key="1">
    <source>
        <dbReference type="SAM" id="Phobius"/>
    </source>
</evidence>
<accession>A0A1X2HRR7</accession>